<keyword evidence="2 3" id="KW-0143">Chaperone</keyword>
<name>A0ABS3Z494_9BACT</name>
<evidence type="ECO:0000256" key="2">
    <source>
        <dbReference type="ARBA" id="ARBA00023186"/>
    </source>
</evidence>
<comment type="subcellular location">
    <subcellularLocation>
        <location evidence="3">Cytoplasm</location>
    </subcellularLocation>
</comment>
<dbReference type="Proteomes" id="UP000677244">
    <property type="component" value="Unassembled WGS sequence"/>
</dbReference>
<keyword evidence="3" id="KW-0996">Nickel insertion</keyword>
<dbReference type="EMBL" id="JAGHKO010000017">
    <property type="protein sequence ID" value="MBO9204990.1"/>
    <property type="molecule type" value="Genomic_DNA"/>
</dbReference>
<keyword evidence="5" id="KW-1185">Reference proteome</keyword>
<comment type="function">
    <text evidence="3">Required for maturation of urease via the functional incorporation of the urease nickel metallocenter.</text>
</comment>
<reference evidence="4 5" key="1">
    <citation type="submission" date="2021-03" db="EMBL/GenBank/DDBJ databases">
        <title>Assistant Professor.</title>
        <authorList>
            <person name="Huq M.A."/>
        </authorList>
    </citation>
    <scope>NUCLEOTIDE SEQUENCE [LARGE SCALE GENOMIC DNA]</scope>
    <source>
        <strain evidence="4 5">MAH-29</strain>
    </source>
</reference>
<dbReference type="HAMAP" id="MF_01384">
    <property type="entry name" value="UreD"/>
    <property type="match status" value="1"/>
</dbReference>
<evidence type="ECO:0000313" key="5">
    <source>
        <dbReference type="Proteomes" id="UP000677244"/>
    </source>
</evidence>
<comment type="subunit">
    <text evidence="3">UreD, UreF and UreG form a complex that acts as a GTP-hydrolysis-dependent molecular chaperone, activating the urease apoprotein by helping to assemble the nickel containing metallocenter of UreC. The UreE protein probably delivers the nickel.</text>
</comment>
<evidence type="ECO:0000256" key="1">
    <source>
        <dbReference type="ARBA" id="ARBA00007177"/>
    </source>
</evidence>
<comment type="caution">
    <text evidence="4">The sequence shown here is derived from an EMBL/GenBank/DDBJ whole genome shotgun (WGS) entry which is preliminary data.</text>
</comment>
<comment type="similarity">
    <text evidence="1 3">Belongs to the UreD family.</text>
</comment>
<dbReference type="RefSeq" id="WP_209144115.1">
    <property type="nucleotide sequence ID" value="NZ_JAGHKO010000017.1"/>
</dbReference>
<evidence type="ECO:0000313" key="4">
    <source>
        <dbReference type="EMBL" id="MBO9204990.1"/>
    </source>
</evidence>
<sequence>MKATLYIQSAVRHDLTYLKQSYYTPPFKVADITEDKKSGLLHLMLMCSSPGVLEGDDYRLKIDLEENCHLQLHTQSYQRLFPMQQGASQVMEVYLQKGATFVYIPHPVVPHKQAVFTVRNKIYLQGNNRLIWSDLLTCGRKLNGERFEFVKYHNVTDIFMQGRLIIKENCLVQPGVVDMHTIGQWEGFSHQASLIILDNPENIPPIYEAVNTWLQQQIGLSVGISSPTNTAIFIRILGNKAEPLFHCLNKIADLAIATSKRSFGLC</sequence>
<gene>
    <name evidence="3" type="primary">ureD</name>
    <name evidence="4" type="ORF">J7I42_32185</name>
</gene>
<dbReference type="PANTHER" id="PTHR33643:SF1">
    <property type="entry name" value="UREASE ACCESSORY PROTEIN D"/>
    <property type="match status" value="1"/>
</dbReference>
<dbReference type="InterPro" id="IPR002669">
    <property type="entry name" value="UreD"/>
</dbReference>
<dbReference type="Pfam" id="PF01774">
    <property type="entry name" value="UreD"/>
    <property type="match status" value="1"/>
</dbReference>
<protein>
    <recommendedName>
        <fullName evidence="3">Urease accessory protein UreD</fullName>
    </recommendedName>
</protein>
<proteinExistence type="inferred from homology"/>
<keyword evidence="3" id="KW-0963">Cytoplasm</keyword>
<accession>A0ABS3Z494</accession>
<evidence type="ECO:0000256" key="3">
    <source>
        <dbReference type="HAMAP-Rule" id="MF_01384"/>
    </source>
</evidence>
<organism evidence="4 5">
    <name type="scientific">Niastella soli</name>
    <dbReference type="NCBI Taxonomy" id="2821487"/>
    <lineage>
        <taxon>Bacteria</taxon>
        <taxon>Pseudomonadati</taxon>
        <taxon>Bacteroidota</taxon>
        <taxon>Chitinophagia</taxon>
        <taxon>Chitinophagales</taxon>
        <taxon>Chitinophagaceae</taxon>
        <taxon>Niastella</taxon>
    </lineage>
</organism>
<dbReference type="PANTHER" id="PTHR33643">
    <property type="entry name" value="UREASE ACCESSORY PROTEIN D"/>
    <property type="match status" value="1"/>
</dbReference>